<comment type="caution">
    <text evidence="7">The sequence shown here is derived from an EMBL/GenBank/DDBJ whole genome shotgun (WGS) entry which is preliminary data.</text>
</comment>
<evidence type="ECO:0000313" key="7">
    <source>
        <dbReference type="EMBL" id="GAA1718153.1"/>
    </source>
</evidence>
<keyword evidence="3" id="KW-0720">Serine protease</keyword>
<dbReference type="Proteomes" id="UP001500618">
    <property type="component" value="Unassembled WGS sequence"/>
</dbReference>
<feature type="chain" id="PRO_5046025849" description="Peptidase S53 domain-containing protein" evidence="5">
    <location>
        <begin position="31"/>
        <end position="430"/>
    </location>
</feature>
<sequence length="430" mass="44525">MTQHRRTTSALAGLAATVVALSLAGAPASAAPPPSPAATQTQQKAHLSQLAHQVGQGATPADRARLMSQAASQLPREVKAYGVQGLWNKGITGLGTSVATIVSFGDPDIKSVIDTFDASHGLPPADVETLTPAGPLPTCNDQTAPTNGCRDWIGETDLDVMMIHLMAPQAKIIVAATPVNETQGLVGLPEMMTAIDYLVRKKLAQVISMSLSATEDTFTPINAMKTLDPTLRRAKLAGVPVVAATGDCGATSNTVNSAYQCQDVYPFRAVGWPASDPLVTAIGGTVLHLDSTGARTTPDTVWPETGGGLSKVFQRPAFQAGVKKIIGGNQRSIPDISMEGISGTSQATPLFAGVLALATQSNHGKPLGDLNRKLYQLGPKGLKAGIVDVTTGNNNYGDVPGFAATPGFDVVSGWGTIDAAIFVPALLKQH</sequence>
<name>A0ABN2J516_9ACTN</name>
<keyword evidence="1" id="KW-0645">Protease</keyword>
<dbReference type="Gene3D" id="3.40.50.200">
    <property type="entry name" value="Peptidase S8/S53 domain"/>
    <property type="match status" value="1"/>
</dbReference>
<dbReference type="CDD" id="cd04056">
    <property type="entry name" value="Peptidases_S53"/>
    <property type="match status" value="1"/>
</dbReference>
<dbReference type="InterPro" id="IPR036852">
    <property type="entry name" value="Peptidase_S8/S53_dom_sf"/>
</dbReference>
<protein>
    <recommendedName>
        <fullName evidence="6">Peptidase S53 domain-containing protein</fullName>
    </recommendedName>
</protein>
<dbReference type="InterPro" id="IPR006311">
    <property type="entry name" value="TAT_signal"/>
</dbReference>
<evidence type="ECO:0000256" key="4">
    <source>
        <dbReference type="SAM" id="MobiDB-lite"/>
    </source>
</evidence>
<feature type="region of interest" description="Disordered" evidence="4">
    <location>
        <begin position="26"/>
        <end position="58"/>
    </location>
</feature>
<reference evidence="7 8" key="1">
    <citation type="journal article" date="2019" name="Int. J. Syst. Evol. Microbiol.">
        <title>The Global Catalogue of Microorganisms (GCM) 10K type strain sequencing project: providing services to taxonomists for standard genome sequencing and annotation.</title>
        <authorList>
            <consortium name="The Broad Institute Genomics Platform"/>
            <consortium name="The Broad Institute Genome Sequencing Center for Infectious Disease"/>
            <person name="Wu L."/>
            <person name="Ma J."/>
        </authorList>
    </citation>
    <scope>NUCLEOTIDE SEQUENCE [LARGE SCALE GENOMIC DNA]</scope>
    <source>
        <strain evidence="7 8">JCM 14718</strain>
    </source>
</reference>
<proteinExistence type="predicted"/>
<organism evidence="7 8">
    <name type="scientific">Fodinicola feengrottensis</name>
    <dbReference type="NCBI Taxonomy" id="435914"/>
    <lineage>
        <taxon>Bacteria</taxon>
        <taxon>Bacillati</taxon>
        <taxon>Actinomycetota</taxon>
        <taxon>Actinomycetes</taxon>
        <taxon>Mycobacteriales</taxon>
        <taxon>Fodinicola</taxon>
    </lineage>
</organism>
<evidence type="ECO:0000256" key="1">
    <source>
        <dbReference type="ARBA" id="ARBA00022670"/>
    </source>
</evidence>
<dbReference type="InterPro" id="IPR050819">
    <property type="entry name" value="Tripeptidyl-peptidase_I"/>
</dbReference>
<dbReference type="PROSITE" id="PS51695">
    <property type="entry name" value="SEDOLISIN"/>
    <property type="match status" value="1"/>
</dbReference>
<evidence type="ECO:0000256" key="5">
    <source>
        <dbReference type="SAM" id="SignalP"/>
    </source>
</evidence>
<dbReference type="Pfam" id="PF00082">
    <property type="entry name" value="Peptidase_S8"/>
    <property type="match status" value="1"/>
</dbReference>
<dbReference type="PANTHER" id="PTHR14218">
    <property type="entry name" value="PROTEASE S8 TRIPEPTIDYL PEPTIDASE I CLN2"/>
    <property type="match status" value="1"/>
</dbReference>
<dbReference type="PANTHER" id="PTHR14218:SF15">
    <property type="entry name" value="TRIPEPTIDYL-PEPTIDASE 1"/>
    <property type="match status" value="1"/>
</dbReference>
<evidence type="ECO:0000259" key="6">
    <source>
        <dbReference type="PROSITE" id="PS51695"/>
    </source>
</evidence>
<keyword evidence="2" id="KW-0378">Hydrolase</keyword>
<dbReference type="SUPFAM" id="SSF52743">
    <property type="entry name" value="Subtilisin-like"/>
    <property type="match status" value="1"/>
</dbReference>
<feature type="signal peptide" evidence="5">
    <location>
        <begin position="1"/>
        <end position="30"/>
    </location>
</feature>
<dbReference type="InterPro" id="IPR030400">
    <property type="entry name" value="Sedolisin_dom"/>
</dbReference>
<evidence type="ECO:0000256" key="3">
    <source>
        <dbReference type="ARBA" id="ARBA00022825"/>
    </source>
</evidence>
<dbReference type="PROSITE" id="PS51318">
    <property type="entry name" value="TAT"/>
    <property type="match status" value="1"/>
</dbReference>
<feature type="domain" description="Peptidase S53" evidence="6">
    <location>
        <begin position="72"/>
        <end position="429"/>
    </location>
</feature>
<keyword evidence="8" id="KW-1185">Reference proteome</keyword>
<dbReference type="InterPro" id="IPR000209">
    <property type="entry name" value="Peptidase_S8/S53_dom"/>
</dbReference>
<keyword evidence="5" id="KW-0732">Signal</keyword>
<dbReference type="RefSeq" id="WP_163568327.1">
    <property type="nucleotide sequence ID" value="NZ_BAAANY010000042.1"/>
</dbReference>
<evidence type="ECO:0000313" key="8">
    <source>
        <dbReference type="Proteomes" id="UP001500618"/>
    </source>
</evidence>
<dbReference type="InterPro" id="IPR023828">
    <property type="entry name" value="Peptidase_S8_Ser-AS"/>
</dbReference>
<gene>
    <name evidence="7" type="ORF">GCM10009765_78270</name>
</gene>
<accession>A0ABN2J516</accession>
<dbReference type="PROSITE" id="PS00138">
    <property type="entry name" value="SUBTILASE_SER"/>
    <property type="match status" value="1"/>
</dbReference>
<dbReference type="EMBL" id="BAAANY010000042">
    <property type="protein sequence ID" value="GAA1718153.1"/>
    <property type="molecule type" value="Genomic_DNA"/>
</dbReference>
<evidence type="ECO:0000256" key="2">
    <source>
        <dbReference type="ARBA" id="ARBA00022801"/>
    </source>
</evidence>